<feature type="compositionally biased region" description="Polar residues" evidence="1">
    <location>
        <begin position="222"/>
        <end position="231"/>
    </location>
</feature>
<protein>
    <submittedName>
        <fullName evidence="2">Uncharacterized protein</fullName>
    </submittedName>
</protein>
<feature type="region of interest" description="Disordered" evidence="1">
    <location>
        <begin position="614"/>
        <end position="675"/>
    </location>
</feature>
<organism evidence="2 3">
    <name type="scientific">Ophiobolus disseminans</name>
    <dbReference type="NCBI Taxonomy" id="1469910"/>
    <lineage>
        <taxon>Eukaryota</taxon>
        <taxon>Fungi</taxon>
        <taxon>Dikarya</taxon>
        <taxon>Ascomycota</taxon>
        <taxon>Pezizomycotina</taxon>
        <taxon>Dothideomycetes</taxon>
        <taxon>Pleosporomycetidae</taxon>
        <taxon>Pleosporales</taxon>
        <taxon>Pleosporineae</taxon>
        <taxon>Phaeosphaeriaceae</taxon>
        <taxon>Ophiobolus</taxon>
    </lineage>
</organism>
<dbReference type="EMBL" id="MU006237">
    <property type="protein sequence ID" value="KAF2821327.1"/>
    <property type="molecule type" value="Genomic_DNA"/>
</dbReference>
<feature type="region of interest" description="Disordered" evidence="1">
    <location>
        <begin position="927"/>
        <end position="948"/>
    </location>
</feature>
<feature type="compositionally biased region" description="Polar residues" evidence="1">
    <location>
        <begin position="314"/>
        <end position="333"/>
    </location>
</feature>
<dbReference type="OrthoDB" id="3796126at2759"/>
<feature type="compositionally biased region" description="Polar residues" evidence="1">
    <location>
        <begin position="859"/>
        <end position="870"/>
    </location>
</feature>
<proteinExistence type="predicted"/>
<feature type="compositionally biased region" description="Polar residues" evidence="1">
    <location>
        <begin position="81"/>
        <end position="90"/>
    </location>
</feature>
<gene>
    <name evidence="2" type="ORF">CC86DRAFT_359069</name>
</gene>
<dbReference type="AlphaFoldDB" id="A0A6A6ZM57"/>
<feature type="region of interest" description="Disordered" evidence="1">
    <location>
        <begin position="476"/>
        <end position="522"/>
    </location>
</feature>
<feature type="compositionally biased region" description="Basic and acidic residues" evidence="1">
    <location>
        <begin position="1"/>
        <end position="10"/>
    </location>
</feature>
<feature type="compositionally biased region" description="Polar residues" evidence="1">
    <location>
        <begin position="276"/>
        <end position="290"/>
    </location>
</feature>
<reference evidence="2" key="1">
    <citation type="journal article" date="2020" name="Stud. Mycol.">
        <title>101 Dothideomycetes genomes: a test case for predicting lifestyles and emergence of pathogens.</title>
        <authorList>
            <person name="Haridas S."/>
            <person name="Albert R."/>
            <person name="Binder M."/>
            <person name="Bloem J."/>
            <person name="Labutti K."/>
            <person name="Salamov A."/>
            <person name="Andreopoulos B."/>
            <person name="Baker S."/>
            <person name="Barry K."/>
            <person name="Bills G."/>
            <person name="Bluhm B."/>
            <person name="Cannon C."/>
            <person name="Castanera R."/>
            <person name="Culley D."/>
            <person name="Daum C."/>
            <person name="Ezra D."/>
            <person name="Gonzalez J."/>
            <person name="Henrissat B."/>
            <person name="Kuo A."/>
            <person name="Liang C."/>
            <person name="Lipzen A."/>
            <person name="Lutzoni F."/>
            <person name="Magnuson J."/>
            <person name="Mondo S."/>
            <person name="Nolan M."/>
            <person name="Ohm R."/>
            <person name="Pangilinan J."/>
            <person name="Park H.-J."/>
            <person name="Ramirez L."/>
            <person name="Alfaro M."/>
            <person name="Sun H."/>
            <person name="Tritt A."/>
            <person name="Yoshinaga Y."/>
            <person name="Zwiers L.-H."/>
            <person name="Turgeon B."/>
            <person name="Goodwin S."/>
            <person name="Spatafora J."/>
            <person name="Crous P."/>
            <person name="Grigoriev I."/>
        </authorList>
    </citation>
    <scope>NUCLEOTIDE SEQUENCE</scope>
    <source>
        <strain evidence="2">CBS 113818</strain>
    </source>
</reference>
<feature type="region of interest" description="Disordered" evidence="1">
    <location>
        <begin position="817"/>
        <end position="842"/>
    </location>
</feature>
<feature type="region of interest" description="Disordered" evidence="1">
    <location>
        <begin position="222"/>
        <end position="356"/>
    </location>
</feature>
<evidence type="ECO:0000256" key="1">
    <source>
        <dbReference type="SAM" id="MobiDB-lite"/>
    </source>
</evidence>
<feature type="compositionally biased region" description="Basic and acidic residues" evidence="1">
    <location>
        <begin position="100"/>
        <end position="111"/>
    </location>
</feature>
<feature type="compositionally biased region" description="Basic residues" evidence="1">
    <location>
        <begin position="291"/>
        <end position="309"/>
    </location>
</feature>
<keyword evidence="3" id="KW-1185">Reference proteome</keyword>
<feature type="compositionally biased region" description="Polar residues" evidence="1">
    <location>
        <begin position="51"/>
        <end position="67"/>
    </location>
</feature>
<feature type="region of interest" description="Disordered" evidence="1">
    <location>
        <begin position="1"/>
        <end position="151"/>
    </location>
</feature>
<feature type="compositionally biased region" description="Low complexity" evidence="1">
    <location>
        <begin position="936"/>
        <end position="948"/>
    </location>
</feature>
<feature type="region of interest" description="Disordered" evidence="1">
    <location>
        <begin position="859"/>
        <end position="890"/>
    </location>
</feature>
<sequence length="948" mass="105044">MSDPFNDQKRRPPPLKVPPVPGHLPAAQSAHPPRVSSRQQQHRPHEEHRNPSTSTHQGSRSVTNPLTSPLECDGSRLPPSHTGSQKSRTTAIDALSQLIEESRDKSSKLERSSTVGHSTNRSRHSQHDHHTAIAAQAKREALNEDERTSRAKIEARSELTLFKMTGQVPPTPMLNATSKDAIIIVRQDLREECRAATAEKKPELQDPIKSPKKKLFGINIPSFSRSSNNTPAPRMPSKAAQVLGEEPRNPTKVVVRPIKPSGYANSPTKAPRSDTSKSLPSKVLDQSTYTRSHHTGTARRNRAANRRSPPRSSKQSFSNENTPPVPNLNTSFESAVPPTPPAKDTPPEGRAAVRSTSPLRRALPASDRLRENFEVDVAHGERIPFPAFALSPSPSKHHSADAGRSPTKHLPFSAVEYEKLISGEPLPWSSVSQDDSPENHRLSLLEVSPMGGNLAGPMNMPAKRWSEEEEMKYYEQFGEEKDTRSAPLEGENQQPLQELARQERRGDEYVQSNRSSDRYPLLPPRFYSPSNRSVAMFAPGETPSKNSDTKRLLCTVTSRADLFDFRNHSNNGSIEMMFQGDVNDIHALSSNGHLADNNPENTMLVQTREEFHIEETRERNQREAGSAGLLQPDQSSSRLTDMLHGVSPRRDDSNGDFRANCPSAVPSPLHKGPTGRAPIHPMAPMLESPASSRAPFAPKSLNDHFYMTNEHIDVIGKSNWDHVEAMKKELHGAANHRHAQLVSTIEKQVGELKMQVDSVNQKADRATEQSHNIHTKLDELFDFIKGDVMGALHMQDTKMSDLELGVKELQKTVQNMQKTLEQKQSEPKASQQHAAPAPTLTLPLVDRPQMSLGGYYGNMTESGRESQPSTPHVLDHRNGGLPQETHSDPRTSYGNYAQQWAPRAGYQGRSSKEERPYATTNPYNFANGTANGGQYGNSNGYNGGYSYN</sequence>
<evidence type="ECO:0000313" key="3">
    <source>
        <dbReference type="Proteomes" id="UP000799424"/>
    </source>
</evidence>
<feature type="region of interest" description="Disordered" evidence="1">
    <location>
        <begin position="388"/>
        <end position="407"/>
    </location>
</feature>
<accession>A0A6A6ZM57</accession>
<feature type="compositionally biased region" description="Basic and acidic residues" evidence="1">
    <location>
        <begin position="137"/>
        <end position="151"/>
    </location>
</feature>
<evidence type="ECO:0000313" key="2">
    <source>
        <dbReference type="EMBL" id="KAF2821327.1"/>
    </source>
</evidence>
<dbReference type="Proteomes" id="UP000799424">
    <property type="component" value="Unassembled WGS sequence"/>
</dbReference>
<name>A0A6A6ZM57_9PLEO</name>